<reference evidence="2" key="1">
    <citation type="submission" date="2018-05" db="EMBL/GenBank/DDBJ databases">
        <authorList>
            <person name="Lanie J.A."/>
            <person name="Ng W.-L."/>
            <person name="Kazmierczak K.M."/>
            <person name="Andrzejewski T.M."/>
            <person name="Davidsen T.M."/>
            <person name="Wayne K.J."/>
            <person name="Tettelin H."/>
            <person name="Glass J.I."/>
            <person name="Rusch D."/>
            <person name="Podicherti R."/>
            <person name="Tsui H.-C.T."/>
            <person name="Winkler M.E."/>
        </authorList>
    </citation>
    <scope>NUCLEOTIDE SEQUENCE</scope>
</reference>
<keyword evidence="1" id="KW-0812">Transmembrane</keyword>
<keyword evidence="1" id="KW-0472">Membrane</keyword>
<sequence length="375" mass="42192">MIKFGHCGKESVDSEVKKMKIHFSRLLSLRLYWIAGAALMWFAVPASSVTAQERASSSEQWEVPRTVFGHPDLQGNWTNATLTPFERPAGWERGLTQQEVAEIEQGQAELVARKAEASDPNRPPPPEGGTHPVCIDGPTSCYNEFYREPGDRVAVVNGEFRSSLVTNPSNGRVPSLTSEGRRRIDDSRALSGQFGAYDHPEVRPLAERCIVSFGSSAGPPMLPNYWYNNNYTIVQNADYVMIMAEMVHDVRIIRLGEPRSLPTNVRPYFGDSRGWWEGNTLVVETKNLNPEHAFRGVPPSEDLKVIERFTRVDKESIVYEFTIDDLTTYTEVWGGEVPFTRLDGQVYEYACHEGNYSLPNVLGGARYQEKNEVGR</sequence>
<evidence type="ECO:0000256" key="1">
    <source>
        <dbReference type="SAM" id="Phobius"/>
    </source>
</evidence>
<keyword evidence="1" id="KW-1133">Transmembrane helix</keyword>
<feature type="transmembrane region" description="Helical" evidence="1">
    <location>
        <begin position="27"/>
        <end position="44"/>
    </location>
</feature>
<protein>
    <submittedName>
        <fullName evidence="2">Uncharacterized protein</fullName>
    </submittedName>
</protein>
<evidence type="ECO:0000313" key="2">
    <source>
        <dbReference type="EMBL" id="SUZ86773.1"/>
    </source>
</evidence>
<organism evidence="2">
    <name type="scientific">marine metagenome</name>
    <dbReference type="NCBI Taxonomy" id="408172"/>
    <lineage>
        <taxon>unclassified sequences</taxon>
        <taxon>metagenomes</taxon>
        <taxon>ecological metagenomes</taxon>
    </lineage>
</organism>
<dbReference type="AlphaFoldDB" id="A0A381RBP5"/>
<accession>A0A381RBP5</accession>
<proteinExistence type="predicted"/>
<gene>
    <name evidence="2" type="ORF">METZ01_LOCUS39627</name>
</gene>
<name>A0A381RBP5_9ZZZZ</name>
<dbReference type="EMBL" id="UINC01001699">
    <property type="protein sequence ID" value="SUZ86773.1"/>
    <property type="molecule type" value="Genomic_DNA"/>
</dbReference>